<proteinExistence type="predicted"/>
<dbReference type="SUPFAM" id="SSF52799">
    <property type="entry name" value="(Phosphotyrosine protein) phosphatases II"/>
    <property type="match status" value="1"/>
</dbReference>
<evidence type="ECO:0000313" key="5">
    <source>
        <dbReference type="EMBL" id="NEK21432.1"/>
    </source>
</evidence>
<dbReference type="EC" id="3.1.3.48" evidence="1"/>
<dbReference type="InterPro" id="IPR029021">
    <property type="entry name" value="Prot-tyrosine_phosphatase-like"/>
</dbReference>
<accession>A0A6P0C5P3</accession>
<comment type="caution">
    <text evidence="5">The sequence shown here is derived from an EMBL/GenBank/DDBJ whole genome shotgun (WGS) entry which is preliminary data.</text>
</comment>
<protein>
    <recommendedName>
        <fullName evidence="1">protein-tyrosine-phosphatase</fullName>
        <ecNumber evidence="1">3.1.3.48</ecNumber>
    </recommendedName>
</protein>
<evidence type="ECO:0000259" key="4">
    <source>
        <dbReference type="PROSITE" id="PS50056"/>
    </source>
</evidence>
<gene>
    <name evidence="5" type="ORF">GV827_03325</name>
</gene>
<dbReference type="EMBL" id="JAABNT010000002">
    <property type="protein sequence ID" value="NEK21432.1"/>
    <property type="molecule type" value="Genomic_DNA"/>
</dbReference>
<evidence type="ECO:0000313" key="6">
    <source>
        <dbReference type="Proteomes" id="UP000468591"/>
    </source>
</evidence>
<sequence>MLPVEEAVDLGMSQEADHCAAFGICFQSFPIADFGLPDRASFASLIGDVKASLEAGKHIAIHCRAGIGRSGMVAACILIALGETAQTAVARTSQARGVSIPDTVEQGDFIASFAQAANSGLSIN</sequence>
<dbReference type="Gene3D" id="3.90.190.10">
    <property type="entry name" value="Protein tyrosine phosphatase superfamily"/>
    <property type="match status" value="1"/>
</dbReference>
<dbReference type="PROSITE" id="PS50056">
    <property type="entry name" value="TYR_PHOSPHATASE_2"/>
    <property type="match status" value="1"/>
</dbReference>
<dbReference type="InterPro" id="IPR000387">
    <property type="entry name" value="Tyr_Pase_dom"/>
</dbReference>
<dbReference type="PROSITE" id="PS00383">
    <property type="entry name" value="TYR_PHOSPHATASE_1"/>
    <property type="match status" value="1"/>
</dbReference>
<dbReference type="GO" id="GO:0004725">
    <property type="term" value="F:protein tyrosine phosphatase activity"/>
    <property type="evidence" value="ECO:0007669"/>
    <property type="project" value="UniProtKB-EC"/>
</dbReference>
<evidence type="ECO:0000256" key="1">
    <source>
        <dbReference type="ARBA" id="ARBA00013064"/>
    </source>
</evidence>
<dbReference type="InterPro" id="IPR050561">
    <property type="entry name" value="PTP"/>
</dbReference>
<dbReference type="InterPro" id="IPR016130">
    <property type="entry name" value="Tyr_Pase_AS"/>
</dbReference>
<name>A0A6P0C5P3_9RHOB</name>
<keyword evidence="2" id="KW-0378">Hydrolase</keyword>
<dbReference type="Pfam" id="PF05706">
    <property type="entry name" value="CDKN3"/>
    <property type="match status" value="1"/>
</dbReference>
<dbReference type="PANTHER" id="PTHR23339">
    <property type="entry name" value="TYROSINE SPECIFIC PROTEIN PHOSPHATASE AND DUAL SPECIFICITY PROTEIN PHOSPHATASE"/>
    <property type="match status" value="1"/>
</dbReference>
<evidence type="ECO:0000256" key="2">
    <source>
        <dbReference type="ARBA" id="ARBA00022801"/>
    </source>
</evidence>
<keyword evidence="3" id="KW-0904">Protein phosphatase</keyword>
<dbReference type="InterPro" id="IPR022778">
    <property type="entry name" value="CDKN3"/>
</dbReference>
<reference evidence="5 6" key="1">
    <citation type="submission" date="2020-01" db="EMBL/GenBank/DDBJ databases">
        <title>Sulfitobacter sediminilitoris sp. nov., isolated from a tidal flat.</title>
        <authorList>
            <person name="Park S."/>
            <person name="Yoon J.-H."/>
        </authorList>
    </citation>
    <scope>NUCLEOTIDE SEQUENCE [LARGE SCALE GENOMIC DNA]</scope>
    <source>
        <strain evidence="5 6">JBTF-M27</strain>
    </source>
</reference>
<evidence type="ECO:0000256" key="3">
    <source>
        <dbReference type="ARBA" id="ARBA00022912"/>
    </source>
</evidence>
<dbReference type="AlphaFoldDB" id="A0A6P0C5P3"/>
<feature type="domain" description="Tyrosine specific protein phosphatases" evidence="4">
    <location>
        <begin position="40"/>
        <end position="96"/>
    </location>
</feature>
<keyword evidence="6" id="KW-1185">Reference proteome</keyword>
<dbReference type="Proteomes" id="UP000468591">
    <property type="component" value="Unassembled WGS sequence"/>
</dbReference>
<organism evidence="5 6">
    <name type="scientific">Sulfitobacter sediminilitoris</name>
    <dbReference type="NCBI Taxonomy" id="2698830"/>
    <lineage>
        <taxon>Bacteria</taxon>
        <taxon>Pseudomonadati</taxon>
        <taxon>Pseudomonadota</taxon>
        <taxon>Alphaproteobacteria</taxon>
        <taxon>Rhodobacterales</taxon>
        <taxon>Roseobacteraceae</taxon>
        <taxon>Sulfitobacter</taxon>
    </lineage>
</organism>